<keyword evidence="2" id="KW-1185">Reference proteome</keyword>
<reference evidence="2" key="1">
    <citation type="journal article" date="2019" name="Int. J. Syst. Evol. Microbiol.">
        <title>The Global Catalogue of Microorganisms (GCM) 10K type strain sequencing project: providing services to taxonomists for standard genome sequencing and annotation.</title>
        <authorList>
            <consortium name="The Broad Institute Genomics Platform"/>
            <consortium name="The Broad Institute Genome Sequencing Center for Infectious Disease"/>
            <person name="Wu L."/>
            <person name="Ma J."/>
        </authorList>
    </citation>
    <scope>NUCLEOTIDE SEQUENCE [LARGE SCALE GENOMIC DNA]</scope>
    <source>
        <strain evidence="2">JCM 15974</strain>
    </source>
</reference>
<evidence type="ECO:0000313" key="2">
    <source>
        <dbReference type="Proteomes" id="UP001501758"/>
    </source>
</evidence>
<sequence length="214" mass="24543">MKNKFILIAFFFIGCFSIAQEFFEPFVDFYGDNLVVDNFPAISDDGSHYLIEYSQYSCCVSTETKLQKISAKDGTVLDEIILYPGEEATEFLVQDLETAYKEVQKLLDSNNYRTLKEVTKFNHHNDINNKHTLTFTLEDQKYISEEIDLPRISSHGFCCNGGSDLEENCLLYQSIVRVWFSKNHHMLLLETGLAQVANGCDQGPFYQLVSITDH</sequence>
<proteinExistence type="predicted"/>
<evidence type="ECO:0000313" key="1">
    <source>
        <dbReference type="EMBL" id="GAA0721883.1"/>
    </source>
</evidence>
<dbReference type="Proteomes" id="UP001501758">
    <property type="component" value="Unassembled WGS sequence"/>
</dbReference>
<dbReference type="PROSITE" id="PS51257">
    <property type="entry name" value="PROKAR_LIPOPROTEIN"/>
    <property type="match status" value="1"/>
</dbReference>
<comment type="caution">
    <text evidence="1">The sequence shown here is derived from an EMBL/GenBank/DDBJ whole genome shotgun (WGS) entry which is preliminary data.</text>
</comment>
<organism evidence="1 2">
    <name type="scientific">Aquimarina litoralis</name>
    <dbReference type="NCBI Taxonomy" id="584605"/>
    <lineage>
        <taxon>Bacteria</taxon>
        <taxon>Pseudomonadati</taxon>
        <taxon>Bacteroidota</taxon>
        <taxon>Flavobacteriia</taxon>
        <taxon>Flavobacteriales</taxon>
        <taxon>Flavobacteriaceae</taxon>
        <taxon>Aquimarina</taxon>
    </lineage>
</organism>
<dbReference type="RefSeq" id="WP_343912519.1">
    <property type="nucleotide sequence ID" value="NZ_BAAAGE010000002.1"/>
</dbReference>
<protein>
    <submittedName>
        <fullName evidence="1">Uncharacterized protein</fullName>
    </submittedName>
</protein>
<name>A0ABP3U594_9FLAO</name>
<gene>
    <name evidence="1" type="ORF">GCM10009430_23720</name>
</gene>
<dbReference type="EMBL" id="BAAAGE010000002">
    <property type="protein sequence ID" value="GAA0721883.1"/>
    <property type="molecule type" value="Genomic_DNA"/>
</dbReference>
<accession>A0ABP3U594</accession>